<dbReference type="EMBL" id="CP058555">
    <property type="protein sequence ID" value="QMV68779.1"/>
    <property type="molecule type" value="Genomic_DNA"/>
</dbReference>
<evidence type="ECO:0000313" key="4">
    <source>
        <dbReference type="Proteomes" id="UP000515450"/>
    </source>
</evidence>
<accession>A0A7G5E454</accession>
<dbReference type="RefSeq" id="WP_182329743.1">
    <property type="nucleotide sequence ID" value="NZ_CP058555.1"/>
</dbReference>
<dbReference type="Pfam" id="PF14237">
    <property type="entry name" value="GYF_2"/>
    <property type="match status" value="1"/>
</dbReference>
<keyword evidence="4" id="KW-1185">Reference proteome</keyword>
<keyword evidence="1" id="KW-0472">Membrane</keyword>
<dbReference type="Pfam" id="PF05656">
    <property type="entry name" value="DUF805"/>
    <property type="match status" value="1"/>
</dbReference>
<evidence type="ECO:0000313" key="3">
    <source>
        <dbReference type="EMBL" id="QMV68779.1"/>
    </source>
</evidence>
<name>A0A7G5E454_9SPHI</name>
<dbReference type="PANTHER" id="PTHR34980">
    <property type="entry name" value="INNER MEMBRANE PROTEIN-RELATED-RELATED"/>
    <property type="match status" value="1"/>
</dbReference>
<gene>
    <name evidence="3" type="ORF">HS960_14435</name>
</gene>
<feature type="transmembrane region" description="Helical" evidence="1">
    <location>
        <begin position="159"/>
        <end position="179"/>
    </location>
</feature>
<dbReference type="InterPro" id="IPR025640">
    <property type="entry name" value="GYF_2"/>
</dbReference>
<dbReference type="Proteomes" id="UP000515450">
    <property type="component" value="Chromosome"/>
</dbReference>
<protein>
    <submittedName>
        <fullName evidence="3">DUF805 domain-containing protein</fullName>
    </submittedName>
</protein>
<evidence type="ECO:0000259" key="2">
    <source>
        <dbReference type="Pfam" id="PF14237"/>
    </source>
</evidence>
<keyword evidence="1" id="KW-1133">Transmembrane helix</keyword>
<feature type="transmembrane region" description="Helical" evidence="1">
    <location>
        <begin position="185"/>
        <end position="202"/>
    </location>
</feature>
<dbReference type="AlphaFoldDB" id="A0A7G5E454"/>
<evidence type="ECO:0000256" key="1">
    <source>
        <dbReference type="SAM" id="Phobius"/>
    </source>
</evidence>
<feature type="domain" description="GYF" evidence="2">
    <location>
        <begin position="4"/>
        <end position="49"/>
    </location>
</feature>
<dbReference type="GO" id="GO:0005886">
    <property type="term" value="C:plasma membrane"/>
    <property type="evidence" value="ECO:0007669"/>
    <property type="project" value="TreeGrafter"/>
</dbReference>
<keyword evidence="1" id="KW-0812">Transmembrane</keyword>
<dbReference type="InterPro" id="IPR008523">
    <property type="entry name" value="DUF805"/>
</dbReference>
<sequence length="252" mass="29020">MKRYFYILDGKRIGPLSFEEIKATDISEETLVWYEGLENWQPAGELEEFLYLSFPPEETKPIVEDSLDSIEIIEPLIQDEPVSTQEAISENAVIAVDNAPAVYQNSVESKLKAYTSSMNQYHGIDDPFASAQHQLIYPKQAMFSNPFGFKGRIRRTEYWLSYIIAYIYFLLLAAVTARIERVSGGGGAFFLFILPFYWFLIAQNAKRCHDRGNSGWFQIIPFYGLWMAFGESDRFVNDYGPNPKGDNFQTRF</sequence>
<reference evidence="3 4" key="1">
    <citation type="journal article" date="2020" name="G3 (Bethesda)">
        <title>CeMbio - The Caenorhabditis elegans Microbiome Resource.</title>
        <authorList>
            <person name="Dirksen P."/>
            <person name="Assie A."/>
            <person name="Zimmermann J."/>
            <person name="Zhang F."/>
            <person name="Tietje A.M."/>
            <person name="Marsh S.A."/>
            <person name="Felix M.A."/>
            <person name="Shapira M."/>
            <person name="Kaleta C."/>
            <person name="Schulenburg H."/>
            <person name="Samuel B."/>
        </authorList>
    </citation>
    <scope>NUCLEOTIDE SEQUENCE [LARGE SCALE GENOMIC DNA]</scope>
    <source>
        <strain evidence="3 4">BIGb0170</strain>
    </source>
</reference>
<proteinExistence type="predicted"/>
<dbReference type="PANTHER" id="PTHR34980:SF3">
    <property type="entry name" value="BLR8105 PROTEIN"/>
    <property type="match status" value="1"/>
</dbReference>
<organism evidence="3 4">
    <name type="scientific">Sphingobacterium paramultivorum</name>
    <dbReference type="NCBI Taxonomy" id="2886510"/>
    <lineage>
        <taxon>Bacteria</taxon>
        <taxon>Pseudomonadati</taxon>
        <taxon>Bacteroidota</taxon>
        <taxon>Sphingobacteriia</taxon>
        <taxon>Sphingobacteriales</taxon>
        <taxon>Sphingobacteriaceae</taxon>
        <taxon>Sphingobacterium</taxon>
    </lineage>
</organism>